<feature type="transmembrane region" description="Helical" evidence="6">
    <location>
        <begin position="156"/>
        <end position="181"/>
    </location>
</feature>
<dbReference type="EMBL" id="QJNU01000206">
    <property type="protein sequence ID" value="RYP04532.1"/>
    <property type="molecule type" value="Genomic_DNA"/>
</dbReference>
<keyword evidence="3 6" id="KW-1133">Transmembrane helix</keyword>
<comment type="caution">
    <text evidence="7">The sequence shown here is derived from an EMBL/GenBank/DDBJ whole genome shotgun (WGS) entry which is preliminary data.</text>
</comment>
<proteinExistence type="predicted"/>
<accession>A0A4Q4TEQ4</accession>
<feature type="transmembrane region" description="Helical" evidence="6">
    <location>
        <begin position="244"/>
        <end position="264"/>
    </location>
</feature>
<dbReference type="GO" id="GO:0005886">
    <property type="term" value="C:plasma membrane"/>
    <property type="evidence" value="ECO:0007669"/>
    <property type="project" value="TreeGrafter"/>
</dbReference>
<dbReference type="AlphaFoldDB" id="A0A4Q4TEQ4"/>
<protein>
    <recommendedName>
        <fullName evidence="9">Major facilitator superfamily (MFS) profile domain-containing protein</fullName>
    </recommendedName>
</protein>
<feature type="transmembrane region" description="Helical" evidence="6">
    <location>
        <begin position="270"/>
        <end position="292"/>
    </location>
</feature>
<dbReference type="STRING" id="155417.A0A4Q4TEQ4"/>
<name>A0A4Q4TEQ4_9PEZI</name>
<evidence type="ECO:0000256" key="2">
    <source>
        <dbReference type="ARBA" id="ARBA00022692"/>
    </source>
</evidence>
<dbReference type="SUPFAM" id="SSF103473">
    <property type="entry name" value="MFS general substrate transporter"/>
    <property type="match status" value="1"/>
</dbReference>
<evidence type="ECO:0000313" key="8">
    <source>
        <dbReference type="Proteomes" id="UP000293360"/>
    </source>
</evidence>
<gene>
    <name evidence="7" type="ORF">DL764_004394</name>
</gene>
<dbReference type="GO" id="GO:0022857">
    <property type="term" value="F:transmembrane transporter activity"/>
    <property type="evidence" value="ECO:0007669"/>
    <property type="project" value="TreeGrafter"/>
</dbReference>
<dbReference type="Proteomes" id="UP000293360">
    <property type="component" value="Unassembled WGS sequence"/>
</dbReference>
<feature type="transmembrane region" description="Helical" evidence="6">
    <location>
        <begin position="304"/>
        <end position="331"/>
    </location>
</feature>
<organism evidence="7 8">
    <name type="scientific">Monosporascus ibericus</name>
    <dbReference type="NCBI Taxonomy" id="155417"/>
    <lineage>
        <taxon>Eukaryota</taxon>
        <taxon>Fungi</taxon>
        <taxon>Dikarya</taxon>
        <taxon>Ascomycota</taxon>
        <taxon>Pezizomycotina</taxon>
        <taxon>Sordariomycetes</taxon>
        <taxon>Xylariomycetidae</taxon>
        <taxon>Xylariales</taxon>
        <taxon>Xylariales incertae sedis</taxon>
        <taxon>Monosporascus</taxon>
    </lineage>
</organism>
<evidence type="ECO:0008006" key="9">
    <source>
        <dbReference type="Google" id="ProtNLM"/>
    </source>
</evidence>
<evidence type="ECO:0000256" key="4">
    <source>
        <dbReference type="ARBA" id="ARBA00023136"/>
    </source>
</evidence>
<dbReference type="PANTHER" id="PTHR23502:SF47">
    <property type="entry name" value="MAJOR FACILITATOR SUPERFAMILY (MFS) PROFILE DOMAIN-CONTAINING PROTEIN-RELATED"/>
    <property type="match status" value="1"/>
</dbReference>
<dbReference type="InterPro" id="IPR036259">
    <property type="entry name" value="MFS_trans_sf"/>
</dbReference>
<sequence length="401" mass="43872">MDTSTSGQSKHDSGDFSGTVFLISSAGEILKLPIPSPSPRDPLNWSGKRRAAAVACLMAFSAVSIASIATLSLFFLPESFFVRPAIAYDGRVLVQSSTEKVKLYEPWQYGEVEEDDLEQARLELRREQIPPCMSWMRMPRPLGASWKSMLACYPQVLLCICNPLIFWVAVMNAINFGGMLFVGTTVSSVLSRPPYSLSDQLVGLVNGSAAVGALIAWPLTINLGSPIVKKLTLRAGGVRHAENYLIFYLLPILTGIASVVLYGLTVEYEWHFSVACLAYGLNSFSNIGMGLANTLWVTEAFPRWAAAALVAVGGVSYIASFAISFAVPSWVEKEGFAKTSIEIGVLLLVAGLVAVPVTLWGKSLRQMIHGRWSLYEGGALRPHGKRKEEKKEDEEEEEVEW</sequence>
<dbReference type="PANTHER" id="PTHR23502">
    <property type="entry name" value="MAJOR FACILITATOR SUPERFAMILY"/>
    <property type="match status" value="1"/>
</dbReference>
<reference evidence="7 8" key="1">
    <citation type="submission" date="2018-06" db="EMBL/GenBank/DDBJ databases">
        <title>Complete Genomes of Monosporascus.</title>
        <authorList>
            <person name="Robinson A.J."/>
            <person name="Natvig D.O."/>
        </authorList>
    </citation>
    <scope>NUCLEOTIDE SEQUENCE [LARGE SCALE GENOMIC DNA]</scope>
    <source>
        <strain evidence="7 8">CBS 110550</strain>
    </source>
</reference>
<evidence type="ECO:0000256" key="3">
    <source>
        <dbReference type="ARBA" id="ARBA00022989"/>
    </source>
</evidence>
<evidence type="ECO:0000256" key="6">
    <source>
        <dbReference type="SAM" id="Phobius"/>
    </source>
</evidence>
<feature type="transmembrane region" description="Helical" evidence="6">
    <location>
        <begin position="201"/>
        <end position="223"/>
    </location>
</feature>
<feature type="transmembrane region" description="Helical" evidence="6">
    <location>
        <begin position="343"/>
        <end position="361"/>
    </location>
</feature>
<feature type="transmembrane region" description="Helical" evidence="6">
    <location>
        <begin position="51"/>
        <end position="76"/>
    </location>
</feature>
<keyword evidence="4 6" id="KW-0472">Membrane</keyword>
<keyword evidence="8" id="KW-1185">Reference proteome</keyword>
<feature type="region of interest" description="Disordered" evidence="5">
    <location>
        <begin position="382"/>
        <end position="401"/>
    </location>
</feature>
<dbReference type="OrthoDB" id="268400at2759"/>
<evidence type="ECO:0000313" key="7">
    <source>
        <dbReference type="EMBL" id="RYP04532.1"/>
    </source>
</evidence>
<keyword evidence="2 6" id="KW-0812">Transmembrane</keyword>
<evidence type="ECO:0000256" key="1">
    <source>
        <dbReference type="ARBA" id="ARBA00004141"/>
    </source>
</evidence>
<evidence type="ECO:0000256" key="5">
    <source>
        <dbReference type="SAM" id="MobiDB-lite"/>
    </source>
</evidence>
<feature type="compositionally biased region" description="Acidic residues" evidence="5">
    <location>
        <begin position="391"/>
        <end position="401"/>
    </location>
</feature>
<comment type="subcellular location">
    <subcellularLocation>
        <location evidence="1">Membrane</location>
        <topology evidence="1">Multi-pass membrane protein</topology>
    </subcellularLocation>
</comment>